<accession>A0AAV4NBK0</accession>
<dbReference type="AlphaFoldDB" id="A0AAV4NBK0"/>
<evidence type="ECO:0000256" key="1">
    <source>
        <dbReference type="SAM" id="MobiDB-lite"/>
    </source>
</evidence>
<evidence type="ECO:0000313" key="3">
    <source>
        <dbReference type="EMBL" id="GIX81321.1"/>
    </source>
</evidence>
<dbReference type="EMBL" id="BPLR01020668">
    <property type="protein sequence ID" value="GIX81321.1"/>
    <property type="molecule type" value="Genomic_DNA"/>
</dbReference>
<feature type="region of interest" description="Disordered" evidence="1">
    <location>
        <begin position="48"/>
        <end position="88"/>
    </location>
</feature>
<keyword evidence="2" id="KW-0812">Transmembrane</keyword>
<feature type="compositionally biased region" description="Basic and acidic residues" evidence="1">
    <location>
        <begin position="55"/>
        <end position="68"/>
    </location>
</feature>
<proteinExistence type="predicted"/>
<reference evidence="3 4" key="1">
    <citation type="submission" date="2021-06" db="EMBL/GenBank/DDBJ databases">
        <title>Caerostris extrusa draft genome.</title>
        <authorList>
            <person name="Kono N."/>
            <person name="Arakawa K."/>
        </authorList>
    </citation>
    <scope>NUCLEOTIDE SEQUENCE [LARGE SCALE GENOMIC DNA]</scope>
</reference>
<protein>
    <submittedName>
        <fullName evidence="3">Uncharacterized protein</fullName>
    </submittedName>
</protein>
<sequence>MKRRSQLAYGQLTHPLHRNKSIRFDFADRDSNLASVTLNPIEYPTSHHLFLKTPSDPRQDNPKPDPLKEKKKSHQINTENPPSCNTPSLKVRLSDSLLPLSGKSLGIYLEHSTIRKHGHFNGDDISVALPNYFGSSSISEFFYFLLFLSLAFLVPPLHA</sequence>
<evidence type="ECO:0000256" key="2">
    <source>
        <dbReference type="SAM" id="Phobius"/>
    </source>
</evidence>
<keyword evidence="2" id="KW-1133">Transmembrane helix</keyword>
<comment type="caution">
    <text evidence="3">The sequence shown here is derived from an EMBL/GenBank/DDBJ whole genome shotgun (WGS) entry which is preliminary data.</text>
</comment>
<name>A0AAV4NBK0_CAEEX</name>
<dbReference type="Proteomes" id="UP001054945">
    <property type="component" value="Unassembled WGS sequence"/>
</dbReference>
<keyword evidence="2" id="KW-0472">Membrane</keyword>
<feature type="transmembrane region" description="Helical" evidence="2">
    <location>
        <begin position="141"/>
        <end position="158"/>
    </location>
</feature>
<organism evidence="3 4">
    <name type="scientific">Caerostris extrusa</name>
    <name type="common">Bark spider</name>
    <name type="synonym">Caerostris bankana</name>
    <dbReference type="NCBI Taxonomy" id="172846"/>
    <lineage>
        <taxon>Eukaryota</taxon>
        <taxon>Metazoa</taxon>
        <taxon>Ecdysozoa</taxon>
        <taxon>Arthropoda</taxon>
        <taxon>Chelicerata</taxon>
        <taxon>Arachnida</taxon>
        <taxon>Araneae</taxon>
        <taxon>Araneomorphae</taxon>
        <taxon>Entelegynae</taxon>
        <taxon>Araneoidea</taxon>
        <taxon>Araneidae</taxon>
        <taxon>Caerostris</taxon>
    </lineage>
</organism>
<gene>
    <name evidence="3" type="ORF">CEXT_565781</name>
</gene>
<keyword evidence="4" id="KW-1185">Reference proteome</keyword>
<feature type="compositionally biased region" description="Polar residues" evidence="1">
    <location>
        <begin position="75"/>
        <end position="88"/>
    </location>
</feature>
<evidence type="ECO:0000313" key="4">
    <source>
        <dbReference type="Proteomes" id="UP001054945"/>
    </source>
</evidence>